<dbReference type="EMBL" id="AWUE01011155">
    <property type="protein sequence ID" value="OMP10892.1"/>
    <property type="molecule type" value="Genomic_DNA"/>
</dbReference>
<feature type="non-terminal residue" evidence="2">
    <location>
        <position position="328"/>
    </location>
</feature>
<evidence type="ECO:0000313" key="2">
    <source>
        <dbReference type="EMBL" id="OMP10892.1"/>
    </source>
</evidence>
<proteinExistence type="predicted"/>
<sequence>MFSVHQFYRAQEEVQRMLNGLFHLHLRLPVQAAFGVADARFAMLNVLIALAVVVAAFHFAEAGKRREAIAQRMAFEAGQQHLRQLFDARFVIRVTDVDDLPVAAAVFVLDDAEQRFDTVADVSKAALLLTAFDELDRRAFHQVEDQLGDGAGAADTRGVEVIQTRPHPVERTEQGELQAILIAVGPDHAVQQLLGDRVDPALFVDRPDHQVGSIFVEVFVGAHAVHFRGRREDDALIVFHAIADDLQVLFEIQLEHAQRVAGVLNRCGNRHQRQHHVAFLDVVFDPLRVDADVPFNEVEARITEETADRVGSNVQTVDLVVVVFQQAL</sequence>
<feature type="transmembrane region" description="Helical" evidence="1">
    <location>
        <begin position="41"/>
        <end position="60"/>
    </location>
</feature>
<name>A0A1R3KUZ3_9ROSI</name>
<keyword evidence="1" id="KW-0472">Membrane</keyword>
<reference evidence="3" key="1">
    <citation type="submission" date="2013-09" db="EMBL/GenBank/DDBJ databases">
        <title>Corchorus olitorius genome sequencing.</title>
        <authorList>
            <person name="Alam M."/>
            <person name="Haque M.S."/>
            <person name="Islam M.S."/>
            <person name="Emdad E.M."/>
            <person name="Islam M.M."/>
            <person name="Ahmed B."/>
            <person name="Halim A."/>
            <person name="Hossen Q.M.M."/>
            <person name="Hossain M.Z."/>
            <person name="Ahmed R."/>
            <person name="Khan M.M."/>
            <person name="Islam R."/>
            <person name="Rashid M.M."/>
            <person name="Khan S.A."/>
            <person name="Rahman M.S."/>
            <person name="Alam M."/>
            <person name="Yahiya A.S."/>
            <person name="Khan M.S."/>
            <person name="Azam M.S."/>
            <person name="Haque T."/>
            <person name="Lashkar M.Z.H."/>
            <person name="Akhand A.I."/>
            <person name="Morshed G."/>
            <person name="Roy S."/>
            <person name="Uddin K.S."/>
            <person name="Rabeya T."/>
            <person name="Hossain A.S."/>
            <person name="Chowdhury A."/>
            <person name="Snigdha A.R."/>
            <person name="Mortoza M.S."/>
            <person name="Matin S.A."/>
            <person name="Hoque S.M.E."/>
            <person name="Islam M.K."/>
            <person name="Roy D.K."/>
            <person name="Haider R."/>
            <person name="Moosa M.M."/>
            <person name="Elias S.M."/>
            <person name="Hasan A.M."/>
            <person name="Jahan S."/>
            <person name="Shafiuddin M."/>
            <person name="Mahmood N."/>
            <person name="Shommy N.S."/>
        </authorList>
    </citation>
    <scope>NUCLEOTIDE SEQUENCE [LARGE SCALE GENOMIC DNA]</scope>
    <source>
        <strain evidence="3">cv. O-4</strain>
    </source>
</reference>
<protein>
    <submittedName>
        <fullName evidence="2">Uncharacterized protein</fullName>
    </submittedName>
</protein>
<organism evidence="2 3">
    <name type="scientific">Corchorus olitorius</name>
    <dbReference type="NCBI Taxonomy" id="93759"/>
    <lineage>
        <taxon>Eukaryota</taxon>
        <taxon>Viridiplantae</taxon>
        <taxon>Streptophyta</taxon>
        <taxon>Embryophyta</taxon>
        <taxon>Tracheophyta</taxon>
        <taxon>Spermatophyta</taxon>
        <taxon>Magnoliopsida</taxon>
        <taxon>eudicotyledons</taxon>
        <taxon>Gunneridae</taxon>
        <taxon>Pentapetalae</taxon>
        <taxon>rosids</taxon>
        <taxon>malvids</taxon>
        <taxon>Malvales</taxon>
        <taxon>Malvaceae</taxon>
        <taxon>Grewioideae</taxon>
        <taxon>Apeibeae</taxon>
        <taxon>Corchorus</taxon>
    </lineage>
</organism>
<evidence type="ECO:0000256" key="1">
    <source>
        <dbReference type="SAM" id="Phobius"/>
    </source>
</evidence>
<keyword evidence="3" id="KW-1185">Reference proteome</keyword>
<accession>A0A1R3KUZ3</accession>
<keyword evidence="1" id="KW-0812">Transmembrane</keyword>
<comment type="caution">
    <text evidence="2">The sequence shown here is derived from an EMBL/GenBank/DDBJ whole genome shotgun (WGS) entry which is preliminary data.</text>
</comment>
<dbReference type="Proteomes" id="UP000187203">
    <property type="component" value="Unassembled WGS sequence"/>
</dbReference>
<evidence type="ECO:0000313" key="3">
    <source>
        <dbReference type="Proteomes" id="UP000187203"/>
    </source>
</evidence>
<dbReference type="AlphaFoldDB" id="A0A1R3KUZ3"/>
<keyword evidence="1" id="KW-1133">Transmembrane helix</keyword>
<gene>
    <name evidence="2" type="ORF">COLO4_04188</name>
</gene>